<dbReference type="Gene3D" id="1.10.287.130">
    <property type="match status" value="1"/>
</dbReference>
<evidence type="ECO:0000256" key="7">
    <source>
        <dbReference type="ARBA" id="ARBA00022777"/>
    </source>
</evidence>
<dbReference type="SUPFAM" id="SSF55874">
    <property type="entry name" value="ATPase domain of HSP90 chaperone/DNA topoisomerase II/histidine kinase"/>
    <property type="match status" value="1"/>
</dbReference>
<dbReference type="PROSITE" id="PS50109">
    <property type="entry name" value="HIS_KIN"/>
    <property type="match status" value="1"/>
</dbReference>
<dbReference type="PANTHER" id="PTHR45436:SF5">
    <property type="entry name" value="SENSOR HISTIDINE KINASE TRCS"/>
    <property type="match status" value="1"/>
</dbReference>
<evidence type="ECO:0000256" key="9">
    <source>
        <dbReference type="ARBA" id="ARBA00023012"/>
    </source>
</evidence>
<gene>
    <name evidence="14" type="primary">tcrY</name>
    <name evidence="14" type="ORF">GCM10023175_30540</name>
</gene>
<dbReference type="SMART" id="SM00388">
    <property type="entry name" value="HisKA"/>
    <property type="match status" value="1"/>
</dbReference>
<evidence type="ECO:0000259" key="13">
    <source>
        <dbReference type="PROSITE" id="PS50885"/>
    </source>
</evidence>
<dbReference type="GO" id="GO:0016301">
    <property type="term" value="F:kinase activity"/>
    <property type="evidence" value="ECO:0007669"/>
    <property type="project" value="UniProtKB-KW"/>
</dbReference>
<dbReference type="InterPro" id="IPR003594">
    <property type="entry name" value="HATPase_dom"/>
</dbReference>
<evidence type="ECO:0000256" key="4">
    <source>
        <dbReference type="ARBA" id="ARBA00022553"/>
    </source>
</evidence>
<feature type="domain" description="HAMP" evidence="13">
    <location>
        <begin position="187"/>
        <end position="247"/>
    </location>
</feature>
<keyword evidence="7 14" id="KW-0418">Kinase</keyword>
<comment type="caution">
    <text evidence="14">The sequence shown here is derived from an EMBL/GenBank/DDBJ whole genome shotgun (WGS) entry which is preliminary data.</text>
</comment>
<dbReference type="EC" id="2.7.13.3" evidence="3"/>
<keyword evidence="5" id="KW-0808">Transferase</keyword>
<dbReference type="Pfam" id="PF00672">
    <property type="entry name" value="HAMP"/>
    <property type="match status" value="1"/>
</dbReference>
<dbReference type="EMBL" id="BAABGT010000034">
    <property type="protein sequence ID" value="GAA4547047.1"/>
    <property type="molecule type" value="Genomic_DNA"/>
</dbReference>
<accession>A0ABP8RTW3</accession>
<dbReference type="CDD" id="cd00082">
    <property type="entry name" value="HisKA"/>
    <property type="match status" value="1"/>
</dbReference>
<proteinExistence type="predicted"/>
<dbReference type="SMART" id="SM00304">
    <property type="entry name" value="HAMP"/>
    <property type="match status" value="1"/>
</dbReference>
<dbReference type="Proteomes" id="UP001501598">
    <property type="component" value="Unassembled WGS sequence"/>
</dbReference>
<evidence type="ECO:0000256" key="3">
    <source>
        <dbReference type="ARBA" id="ARBA00012438"/>
    </source>
</evidence>
<evidence type="ECO:0000256" key="6">
    <source>
        <dbReference type="ARBA" id="ARBA00022692"/>
    </source>
</evidence>
<keyword evidence="15" id="KW-1185">Reference proteome</keyword>
<dbReference type="InterPro" id="IPR050428">
    <property type="entry name" value="TCS_sensor_his_kinase"/>
</dbReference>
<keyword evidence="10 11" id="KW-0472">Membrane</keyword>
<organism evidence="14 15">
    <name type="scientific">Pseudonocardia xishanensis</name>
    <dbReference type="NCBI Taxonomy" id="630995"/>
    <lineage>
        <taxon>Bacteria</taxon>
        <taxon>Bacillati</taxon>
        <taxon>Actinomycetota</taxon>
        <taxon>Actinomycetes</taxon>
        <taxon>Pseudonocardiales</taxon>
        <taxon>Pseudonocardiaceae</taxon>
        <taxon>Pseudonocardia</taxon>
    </lineage>
</organism>
<feature type="domain" description="Histidine kinase" evidence="12">
    <location>
        <begin position="262"/>
        <end position="478"/>
    </location>
</feature>
<keyword evidence="9" id="KW-0902">Two-component regulatory system</keyword>
<dbReference type="CDD" id="cd06225">
    <property type="entry name" value="HAMP"/>
    <property type="match status" value="1"/>
</dbReference>
<comment type="subcellular location">
    <subcellularLocation>
        <location evidence="2">Cell membrane</location>
    </subcellularLocation>
</comment>
<dbReference type="Pfam" id="PF02518">
    <property type="entry name" value="HATPase_c"/>
    <property type="match status" value="1"/>
</dbReference>
<dbReference type="InterPro" id="IPR036890">
    <property type="entry name" value="HATPase_C_sf"/>
</dbReference>
<evidence type="ECO:0000256" key="8">
    <source>
        <dbReference type="ARBA" id="ARBA00022989"/>
    </source>
</evidence>
<dbReference type="PRINTS" id="PR00344">
    <property type="entry name" value="BCTRLSENSOR"/>
</dbReference>
<dbReference type="PANTHER" id="PTHR45436">
    <property type="entry name" value="SENSOR HISTIDINE KINASE YKOH"/>
    <property type="match status" value="1"/>
</dbReference>
<dbReference type="Gene3D" id="6.10.340.10">
    <property type="match status" value="1"/>
</dbReference>
<dbReference type="Gene3D" id="3.30.565.10">
    <property type="entry name" value="Histidine kinase-like ATPase, C-terminal domain"/>
    <property type="match status" value="1"/>
</dbReference>
<dbReference type="CDD" id="cd00075">
    <property type="entry name" value="HATPase"/>
    <property type="match status" value="1"/>
</dbReference>
<name>A0ABP8RTW3_9PSEU</name>
<dbReference type="InterPro" id="IPR036097">
    <property type="entry name" value="HisK_dim/P_sf"/>
</dbReference>
<dbReference type="InterPro" id="IPR003661">
    <property type="entry name" value="HisK_dim/P_dom"/>
</dbReference>
<evidence type="ECO:0000256" key="1">
    <source>
        <dbReference type="ARBA" id="ARBA00000085"/>
    </source>
</evidence>
<protein>
    <recommendedName>
        <fullName evidence="3">histidine kinase</fullName>
        <ecNumber evidence="3">2.7.13.3</ecNumber>
    </recommendedName>
</protein>
<sequence>MPRVTDRGRTLRARLVATVLVLLAVVGAVIGIATTLALRGFLYGQLDGDVRAAADRFAFSRTEPAPPGAPRDFLGPAQRPGTLGAVLVGGVVQEAAVSDRRGSARTVPATDLATLAGLPVGARPSTVDLELGTYRVVAEAGPNGTVLVLGQPAGPVTDVVNRLVVIELIVIGVALGGAAVAGTVVVRRALRPLEEVADVAAEVSTMPLDSGEVDLATRVPAPDARTEVGQVGVALNRMLDNVSGALTARQESEMQLRQFVADASHELRTPLAAIRGYAELTARDPALSAEAAHSLGRITSQSERMSTLVEDLLLLARLDAGRPLESAPVDLTRLVLDAVSDAHAVGPDHRWELALPDEPVVLPGDASRLTQVLTNLLANARTHTPVGTRVTVGLHPRPGAVDLTVADTGPGIPADLRPHVFERFARGSVGRARARNDTPSTGLGLAIVAAVVAAHHGTVTLESTPGRTVFTVTLPTSASPAVVSDSRVERGGLAG</sequence>
<dbReference type="Pfam" id="PF00512">
    <property type="entry name" value="HisKA"/>
    <property type="match status" value="1"/>
</dbReference>
<dbReference type="RefSeq" id="WP_345417907.1">
    <property type="nucleotide sequence ID" value="NZ_BAABGT010000034.1"/>
</dbReference>
<evidence type="ECO:0000259" key="12">
    <source>
        <dbReference type="PROSITE" id="PS50109"/>
    </source>
</evidence>
<evidence type="ECO:0000313" key="15">
    <source>
        <dbReference type="Proteomes" id="UP001501598"/>
    </source>
</evidence>
<comment type="catalytic activity">
    <reaction evidence="1">
        <text>ATP + protein L-histidine = ADP + protein N-phospho-L-histidine.</text>
        <dbReference type="EC" id="2.7.13.3"/>
    </reaction>
</comment>
<dbReference type="InterPro" id="IPR003660">
    <property type="entry name" value="HAMP_dom"/>
</dbReference>
<evidence type="ECO:0000256" key="11">
    <source>
        <dbReference type="SAM" id="Phobius"/>
    </source>
</evidence>
<dbReference type="SMART" id="SM00387">
    <property type="entry name" value="HATPase_c"/>
    <property type="match status" value="1"/>
</dbReference>
<evidence type="ECO:0000313" key="14">
    <source>
        <dbReference type="EMBL" id="GAA4547047.1"/>
    </source>
</evidence>
<dbReference type="InterPro" id="IPR005467">
    <property type="entry name" value="His_kinase_dom"/>
</dbReference>
<evidence type="ECO:0000256" key="5">
    <source>
        <dbReference type="ARBA" id="ARBA00022679"/>
    </source>
</evidence>
<feature type="transmembrane region" description="Helical" evidence="11">
    <location>
        <begin position="15"/>
        <end position="38"/>
    </location>
</feature>
<reference evidence="15" key="1">
    <citation type="journal article" date="2019" name="Int. J. Syst. Evol. Microbiol.">
        <title>The Global Catalogue of Microorganisms (GCM) 10K type strain sequencing project: providing services to taxonomists for standard genome sequencing and annotation.</title>
        <authorList>
            <consortium name="The Broad Institute Genomics Platform"/>
            <consortium name="The Broad Institute Genome Sequencing Center for Infectious Disease"/>
            <person name="Wu L."/>
            <person name="Ma J."/>
        </authorList>
    </citation>
    <scope>NUCLEOTIDE SEQUENCE [LARGE SCALE GENOMIC DNA]</scope>
    <source>
        <strain evidence="15">JCM 17906</strain>
    </source>
</reference>
<evidence type="ECO:0000256" key="2">
    <source>
        <dbReference type="ARBA" id="ARBA00004236"/>
    </source>
</evidence>
<dbReference type="PROSITE" id="PS50885">
    <property type="entry name" value="HAMP"/>
    <property type="match status" value="1"/>
</dbReference>
<keyword evidence="6 11" id="KW-0812">Transmembrane</keyword>
<keyword evidence="4" id="KW-0597">Phosphoprotein</keyword>
<dbReference type="SUPFAM" id="SSF47384">
    <property type="entry name" value="Homodimeric domain of signal transducing histidine kinase"/>
    <property type="match status" value="1"/>
</dbReference>
<dbReference type="InterPro" id="IPR004358">
    <property type="entry name" value="Sig_transdc_His_kin-like_C"/>
</dbReference>
<keyword evidence="8 11" id="KW-1133">Transmembrane helix</keyword>
<evidence type="ECO:0000256" key="10">
    <source>
        <dbReference type="ARBA" id="ARBA00023136"/>
    </source>
</evidence>